<dbReference type="InterPro" id="IPR016131">
    <property type="entry name" value="Haemerythrin_Fe_BS"/>
</dbReference>
<accession>A0A1I0GM75</accession>
<dbReference type="Pfam" id="PF01814">
    <property type="entry name" value="Hemerythrin"/>
    <property type="match status" value="1"/>
</dbReference>
<evidence type="ECO:0000313" key="5">
    <source>
        <dbReference type="EMBL" id="SET71468.1"/>
    </source>
</evidence>
<evidence type="ECO:0000313" key="6">
    <source>
        <dbReference type="Proteomes" id="UP000199568"/>
    </source>
</evidence>
<keyword evidence="2" id="KW-0479">Metal-binding</keyword>
<dbReference type="PANTHER" id="PTHR37164:SF1">
    <property type="entry name" value="BACTERIOHEMERYTHRIN"/>
    <property type="match status" value="1"/>
</dbReference>
<dbReference type="Proteomes" id="UP000199568">
    <property type="component" value="Unassembled WGS sequence"/>
</dbReference>
<sequence>MIKWDEKFSCGIEVFDKQHQKLFEMIQQLHEEILKHKDNLYDNYDTINSIIAELKGYTLEHFKEEEEKMRQYGYSELLHHRVEHKKFIDKVQQLTKKDIDVDQIGITIEIVDFIASWIGNHILKTDMKYSEFLRQQGVQ</sequence>
<dbReference type="CDD" id="cd12107">
    <property type="entry name" value="Hemerythrin"/>
    <property type="match status" value="1"/>
</dbReference>
<dbReference type="NCBIfam" id="TIGR02481">
    <property type="entry name" value="hemeryth_dom"/>
    <property type="match status" value="1"/>
</dbReference>
<comment type="similarity">
    <text evidence="1">Belongs to the hemerythrin family.</text>
</comment>
<dbReference type="Gene3D" id="1.20.120.50">
    <property type="entry name" value="Hemerythrin-like"/>
    <property type="match status" value="1"/>
</dbReference>
<dbReference type="PROSITE" id="PS00550">
    <property type="entry name" value="HEMERYTHRINS"/>
    <property type="match status" value="1"/>
</dbReference>
<evidence type="ECO:0000256" key="1">
    <source>
        <dbReference type="ARBA" id="ARBA00010587"/>
    </source>
</evidence>
<dbReference type="AlphaFoldDB" id="A0A1I0GM75"/>
<dbReference type="OrthoDB" id="9797092at2"/>
<reference evidence="5 6" key="1">
    <citation type="submission" date="2016-10" db="EMBL/GenBank/DDBJ databases">
        <authorList>
            <person name="de Groot N.N."/>
        </authorList>
    </citation>
    <scope>NUCLEOTIDE SEQUENCE [LARGE SCALE GENOMIC DNA]</scope>
    <source>
        <strain evidence="5 6">DSM 18979</strain>
    </source>
</reference>
<dbReference type="InterPro" id="IPR035938">
    <property type="entry name" value="Hemerythrin-like_sf"/>
</dbReference>
<dbReference type="SUPFAM" id="SSF47188">
    <property type="entry name" value="Hemerythrin-like"/>
    <property type="match status" value="1"/>
</dbReference>
<dbReference type="NCBIfam" id="NF033749">
    <property type="entry name" value="bact_hemeryth"/>
    <property type="match status" value="1"/>
</dbReference>
<keyword evidence="6" id="KW-1185">Reference proteome</keyword>
<organism evidence="5 6">
    <name type="scientific">Natronincola peptidivorans</name>
    <dbReference type="NCBI Taxonomy" id="426128"/>
    <lineage>
        <taxon>Bacteria</taxon>
        <taxon>Bacillati</taxon>
        <taxon>Bacillota</taxon>
        <taxon>Clostridia</taxon>
        <taxon>Peptostreptococcales</taxon>
        <taxon>Natronincolaceae</taxon>
        <taxon>Natronincola</taxon>
    </lineage>
</organism>
<feature type="domain" description="Hemerythrin-like" evidence="4">
    <location>
        <begin position="11"/>
        <end position="130"/>
    </location>
</feature>
<dbReference type="InterPro" id="IPR050669">
    <property type="entry name" value="Hemerythrin"/>
</dbReference>
<gene>
    <name evidence="5" type="ORF">SAMN05660297_03253</name>
</gene>
<dbReference type="InterPro" id="IPR012312">
    <property type="entry name" value="Hemerythrin-like"/>
</dbReference>
<evidence type="ECO:0000256" key="2">
    <source>
        <dbReference type="ARBA" id="ARBA00022723"/>
    </source>
</evidence>
<dbReference type="InterPro" id="IPR012827">
    <property type="entry name" value="Hemerythrin_metal-bd"/>
</dbReference>
<name>A0A1I0GM75_9FIRM</name>
<dbReference type="GO" id="GO:0046872">
    <property type="term" value="F:metal ion binding"/>
    <property type="evidence" value="ECO:0007669"/>
    <property type="project" value="UniProtKB-KW"/>
</dbReference>
<dbReference type="RefSeq" id="WP_090446427.1">
    <property type="nucleotide sequence ID" value="NZ_FOHU01000022.1"/>
</dbReference>
<evidence type="ECO:0000259" key="4">
    <source>
        <dbReference type="Pfam" id="PF01814"/>
    </source>
</evidence>
<dbReference type="STRING" id="426128.SAMN05660297_03253"/>
<dbReference type="PANTHER" id="PTHR37164">
    <property type="entry name" value="BACTERIOHEMERYTHRIN"/>
    <property type="match status" value="1"/>
</dbReference>
<evidence type="ECO:0000256" key="3">
    <source>
        <dbReference type="ARBA" id="ARBA00023004"/>
    </source>
</evidence>
<dbReference type="EMBL" id="FOHU01000022">
    <property type="protein sequence ID" value="SET71468.1"/>
    <property type="molecule type" value="Genomic_DNA"/>
</dbReference>
<protein>
    <submittedName>
        <fullName evidence="5">Hemerythrin</fullName>
    </submittedName>
</protein>
<keyword evidence="3" id="KW-0408">Iron</keyword>
<proteinExistence type="inferred from homology"/>